<organism evidence="4 5">
    <name type="scientific">Fistulina hepatica ATCC 64428</name>
    <dbReference type="NCBI Taxonomy" id="1128425"/>
    <lineage>
        <taxon>Eukaryota</taxon>
        <taxon>Fungi</taxon>
        <taxon>Dikarya</taxon>
        <taxon>Basidiomycota</taxon>
        <taxon>Agaricomycotina</taxon>
        <taxon>Agaricomycetes</taxon>
        <taxon>Agaricomycetidae</taxon>
        <taxon>Agaricales</taxon>
        <taxon>Fistulinaceae</taxon>
        <taxon>Fistulina</taxon>
    </lineage>
</organism>
<dbReference type="CDD" id="cd05374">
    <property type="entry name" value="17beta-HSD-like_SDR_c"/>
    <property type="match status" value="1"/>
</dbReference>
<dbReference type="PRINTS" id="PR00081">
    <property type="entry name" value="GDHRDH"/>
</dbReference>
<dbReference type="SUPFAM" id="SSF51735">
    <property type="entry name" value="NAD(P)-binding Rossmann-fold domains"/>
    <property type="match status" value="1"/>
</dbReference>
<dbReference type="InterPro" id="IPR051911">
    <property type="entry name" value="SDR_oxidoreductase"/>
</dbReference>
<evidence type="ECO:0000313" key="5">
    <source>
        <dbReference type="Proteomes" id="UP000054144"/>
    </source>
</evidence>
<gene>
    <name evidence="4" type="ORF">FISHEDRAFT_67105</name>
</gene>
<dbReference type="PANTHER" id="PTHR43976">
    <property type="entry name" value="SHORT CHAIN DEHYDROGENASE"/>
    <property type="match status" value="1"/>
</dbReference>
<dbReference type="InterPro" id="IPR036291">
    <property type="entry name" value="NAD(P)-bd_dom_sf"/>
</dbReference>
<dbReference type="AlphaFoldDB" id="A0A0D7A2U9"/>
<dbReference type="Proteomes" id="UP000054144">
    <property type="component" value="Unassembled WGS sequence"/>
</dbReference>
<comment type="similarity">
    <text evidence="1 3">Belongs to the short-chain dehydrogenases/reductases (SDR) family.</text>
</comment>
<dbReference type="EMBL" id="KN882061">
    <property type="protein sequence ID" value="KIY45138.1"/>
    <property type="molecule type" value="Genomic_DNA"/>
</dbReference>
<dbReference type="PRINTS" id="PR00080">
    <property type="entry name" value="SDRFAMILY"/>
</dbReference>
<dbReference type="OrthoDB" id="1274115at2759"/>
<keyword evidence="5" id="KW-1185">Reference proteome</keyword>
<keyword evidence="2" id="KW-0560">Oxidoreductase</keyword>
<reference evidence="4 5" key="1">
    <citation type="journal article" date="2015" name="Fungal Genet. Biol.">
        <title>Evolution of novel wood decay mechanisms in Agaricales revealed by the genome sequences of Fistulina hepatica and Cylindrobasidium torrendii.</title>
        <authorList>
            <person name="Floudas D."/>
            <person name="Held B.W."/>
            <person name="Riley R."/>
            <person name="Nagy L.G."/>
            <person name="Koehler G."/>
            <person name="Ransdell A.S."/>
            <person name="Younus H."/>
            <person name="Chow J."/>
            <person name="Chiniquy J."/>
            <person name="Lipzen A."/>
            <person name="Tritt A."/>
            <person name="Sun H."/>
            <person name="Haridas S."/>
            <person name="LaButti K."/>
            <person name="Ohm R.A."/>
            <person name="Kues U."/>
            <person name="Blanchette R.A."/>
            <person name="Grigoriev I.V."/>
            <person name="Minto R.E."/>
            <person name="Hibbett D.S."/>
        </authorList>
    </citation>
    <scope>NUCLEOTIDE SEQUENCE [LARGE SCALE GENOMIC DNA]</scope>
    <source>
        <strain evidence="4 5">ATCC 64428</strain>
    </source>
</reference>
<dbReference type="GO" id="GO:0016491">
    <property type="term" value="F:oxidoreductase activity"/>
    <property type="evidence" value="ECO:0007669"/>
    <property type="project" value="UniProtKB-KW"/>
</dbReference>
<dbReference type="InterPro" id="IPR002347">
    <property type="entry name" value="SDR_fam"/>
</dbReference>
<evidence type="ECO:0000256" key="2">
    <source>
        <dbReference type="ARBA" id="ARBA00023002"/>
    </source>
</evidence>
<evidence type="ECO:0000313" key="4">
    <source>
        <dbReference type="EMBL" id="KIY45138.1"/>
    </source>
</evidence>
<protein>
    <submittedName>
        <fullName evidence="4">NAD(P)-binding protein</fullName>
    </submittedName>
</protein>
<dbReference type="Pfam" id="PF00106">
    <property type="entry name" value="adh_short"/>
    <property type="match status" value="1"/>
</dbReference>
<evidence type="ECO:0000256" key="1">
    <source>
        <dbReference type="ARBA" id="ARBA00006484"/>
    </source>
</evidence>
<name>A0A0D7A2U9_9AGAR</name>
<evidence type="ECO:0000256" key="3">
    <source>
        <dbReference type="RuleBase" id="RU000363"/>
    </source>
</evidence>
<accession>A0A0D7A2U9</accession>
<dbReference type="PANTHER" id="PTHR43976:SF16">
    <property type="entry name" value="SHORT-CHAIN DEHYDROGENASE_REDUCTASE FAMILY PROTEIN"/>
    <property type="match status" value="1"/>
</dbReference>
<sequence length="291" mass="31755">MSRAYVWFITGTSSGFGARLVLVALERGDKVVATARTMQSMIPLKEKMEREGKAANLRLLEVDVTAGIDVLKQKVDEAARFWGRIDVLVNNAGGGFPGLLEEAGSSLVRKQFEVNVFGTIDMTMSVLPYMRVQHSGTVVVIGSRSAWRPEIAGLGPYAASKAAIHAWTETLSVEVAHFGIRVLLVEPGSFLTEGIYGAKFFADNAIEDWNGLRNAAIARFDSMPGTEKGDPVKAMRALADVVRGEGIAAGREWPSYLVLGDDAVDHIREKCNKVLRNVDEFEDISRGVNRN</sequence>
<dbReference type="Gene3D" id="3.40.50.720">
    <property type="entry name" value="NAD(P)-binding Rossmann-like Domain"/>
    <property type="match status" value="1"/>
</dbReference>
<proteinExistence type="inferred from homology"/>